<name>A0A9Q9PBN5_BACPU</name>
<dbReference type="InterPro" id="IPR054368">
    <property type="entry name" value="Alp7A-like_C"/>
</dbReference>
<evidence type="ECO:0000259" key="1">
    <source>
        <dbReference type="Pfam" id="PF22128"/>
    </source>
</evidence>
<dbReference type="Pfam" id="PF22128">
    <property type="entry name" value="Alp7A_like_C"/>
    <property type="match status" value="1"/>
</dbReference>
<keyword evidence="2" id="KW-0614">Plasmid</keyword>
<geneLocation type="plasmid" evidence="2">
    <name>p576</name>
</geneLocation>
<feature type="domain" description="Alp7A-like C-terminal" evidence="1">
    <location>
        <begin position="210"/>
        <end position="364"/>
    </location>
</feature>
<proteinExistence type="predicted"/>
<sequence>MKISRVNIDFGNSMYMNLVDGYFFEMPTNVVEIKEDVAEGKFASSIEDPNDLKDRLMISTEIDGENRFFLVGEIAQKEVLGNNHIRRLHNKVESHIPLVMFLAATAYYHALNPQNVEKEENEVQIDYFQTMLPIWLLKKTNKFSEMQEQMANKFKGTHQVKVLTFGMERDLTINVLDAACRIESEVARWGIKKTFELTDNEMAKQFQNSEVVLCDLGGGTDDLVLLPEGLKAPKSRESFAANTEAPFLLHLENLRKDKLLEHFDNVRDLEKFIYSNIAKSKLERRDGNTGEKFDLTNIIRKSLKEFTEIKISQCVQAFTPPKDTSYKYVYFGGVGEVLSEMISIVAEEKFGREIAESNHIVADDARLLNLFGLEVLSRAEQKKREAEKK</sequence>
<dbReference type="CDD" id="cd24023">
    <property type="entry name" value="ASKHA_NBD_ParM_Alp7A-like"/>
    <property type="match status" value="1"/>
</dbReference>
<dbReference type="EMBL" id="LR026976">
    <property type="protein sequence ID" value="VCT93318.1"/>
    <property type="molecule type" value="Genomic_DNA"/>
</dbReference>
<protein>
    <submittedName>
        <fullName evidence="2">ParA-type encoded ATPase Alp7A homologue (74% identify)</fullName>
    </submittedName>
</protein>
<gene>
    <name evidence="2" type="primary">alp576A</name>
    <name evidence="2" type="ORF">SBRMV_33</name>
</gene>
<dbReference type="RefSeq" id="WP_122630944.1">
    <property type="nucleotide sequence ID" value="NZ_LR026976.1"/>
</dbReference>
<dbReference type="Gene3D" id="3.30.420.40">
    <property type="match status" value="1"/>
</dbReference>
<organism evidence="2">
    <name type="scientific">Bacillus pumilus</name>
    <name type="common">Bacillus mesentericus</name>
    <dbReference type="NCBI Taxonomy" id="1408"/>
    <lineage>
        <taxon>Bacteria</taxon>
        <taxon>Bacillati</taxon>
        <taxon>Bacillota</taxon>
        <taxon>Bacilli</taxon>
        <taxon>Bacillales</taxon>
        <taxon>Bacillaceae</taxon>
        <taxon>Bacillus</taxon>
    </lineage>
</organism>
<accession>A0A9Q9PBN5</accession>
<dbReference type="AlphaFoldDB" id="A0A9Q9PBN5"/>
<evidence type="ECO:0000313" key="2">
    <source>
        <dbReference type="EMBL" id="VCT93318.1"/>
    </source>
</evidence>
<reference evidence="2" key="1">
    <citation type="submission" date="2018-10" db="EMBL/GenBank/DDBJ databases">
        <authorList>
            <person name="Singh K. P."/>
            <person name="Ramachandran G."/>
            <person name="Val-Calvo J."/>
            <person name="Meijer J.J. W."/>
            <person name="Miguel-Arribas A."/>
            <person name="Gago Cordoba C."/>
        </authorList>
    </citation>
    <scope>NUCLEOTIDE SEQUENCE</scope>
    <source>
        <strain evidence="2">1</strain>
        <plasmid evidence="2">p576</plasmid>
    </source>
</reference>